<keyword evidence="2" id="KW-0479">Metal-binding</keyword>
<dbReference type="PANTHER" id="PTHR24043:SF8">
    <property type="entry name" value="EGF-LIKE DOMAIN-CONTAINING PROTEIN"/>
    <property type="match status" value="1"/>
</dbReference>
<dbReference type="GO" id="GO:0005044">
    <property type="term" value="F:scavenger receptor activity"/>
    <property type="evidence" value="ECO:0007669"/>
    <property type="project" value="InterPro"/>
</dbReference>
<organism evidence="9 10">
    <name type="scientific">Plakobranchus ocellatus</name>
    <dbReference type="NCBI Taxonomy" id="259542"/>
    <lineage>
        <taxon>Eukaryota</taxon>
        <taxon>Metazoa</taxon>
        <taxon>Spiralia</taxon>
        <taxon>Lophotrochozoa</taxon>
        <taxon>Mollusca</taxon>
        <taxon>Gastropoda</taxon>
        <taxon>Heterobranchia</taxon>
        <taxon>Euthyneura</taxon>
        <taxon>Panpulmonata</taxon>
        <taxon>Sacoglossa</taxon>
        <taxon>Placobranchoidea</taxon>
        <taxon>Plakobranchidae</taxon>
        <taxon>Plakobranchus</taxon>
    </lineage>
</organism>
<dbReference type="InterPro" id="IPR042635">
    <property type="entry name" value="MEGF10/SREC1/2-like"/>
</dbReference>
<accession>A0AAV4C3V8</accession>
<dbReference type="Gene3D" id="2.170.300.10">
    <property type="entry name" value="Tie2 ligand-binding domain superfamily"/>
    <property type="match status" value="1"/>
</dbReference>
<evidence type="ECO:0000256" key="6">
    <source>
        <dbReference type="SAM" id="Phobius"/>
    </source>
</evidence>
<dbReference type="Proteomes" id="UP000735302">
    <property type="component" value="Unassembled WGS sequence"/>
</dbReference>
<keyword evidence="3" id="KW-0106">Calcium</keyword>
<dbReference type="GO" id="GO:0046872">
    <property type="term" value="F:metal ion binding"/>
    <property type="evidence" value="ECO:0007669"/>
    <property type="project" value="UniProtKB-KW"/>
</dbReference>
<feature type="domain" description="EGF-like" evidence="7">
    <location>
        <begin position="206"/>
        <end position="243"/>
    </location>
</feature>
<keyword evidence="10" id="KW-1185">Reference proteome</keyword>
<comment type="caution">
    <text evidence="9">The sequence shown here is derived from an EMBL/GenBank/DDBJ whole genome shotgun (WGS) entry which is preliminary data.</text>
</comment>
<proteinExistence type="predicted"/>
<keyword evidence="1" id="KW-0245">EGF-like domain</keyword>
<feature type="transmembrane region" description="Helical" evidence="6">
    <location>
        <begin position="353"/>
        <end position="378"/>
    </location>
</feature>
<feature type="domain" description="Fucolectin tachylectin-4 pentraxin-1" evidence="8">
    <location>
        <begin position="1"/>
        <end position="155"/>
    </location>
</feature>
<feature type="domain" description="EGF-like" evidence="7">
    <location>
        <begin position="303"/>
        <end position="333"/>
    </location>
</feature>
<evidence type="ECO:0000313" key="10">
    <source>
        <dbReference type="Proteomes" id="UP000735302"/>
    </source>
</evidence>
<sequence>RNVALNEAAKQSPYYLDWDASKAVDGNPGIEGTPTKDSSRTTCSHTADYEGGVWSVTLSKAVEINRLVIYNRRDCCADRLVNFTLQAFPSSGTNPIYSYTDPGGPAQPVYIVVPSPPVGFSVKSLQFDVSKNTDKKNIMTLCEVYVFGDVVCPPGKFGRQCEHDCNCVNQTEACFVSTGGCPSGCAAGYMGENCSTKCSLGTYGKDCDRNCSVHCAGDENLCNYVSGTCDQGCNAGYLMPLCEKKCPISKYGQDCTETCNSACLNSECHHVMGQCNDCPKGYTGVFCDQECAHATYGSGCNQNCSVNCLDQTCDRKDGKCIECKDTRTGDFCDIEVGGNEAGGEGSGEGGVPVVVVVAVALIAAIAIITAIIVGILYWRRRNVSNTINGIKRNNSQGDNGNITYVTDFDHYDRPSDLEGSNGPYERSLSTTGSARHLENTNNDNRGAAIGHANHTGIRMHMTNQTSNIRMLQSNHNEQLSNTLESNGPGGNSGNPNETVSDGYVRPDELVSNGRPYVSSLPMRRDSVSLDLSNGQNTPAAMGQDQRQVQAYQNVKMD</sequence>
<dbReference type="SUPFAM" id="SSF49785">
    <property type="entry name" value="Galactose-binding domain-like"/>
    <property type="match status" value="1"/>
</dbReference>
<evidence type="ECO:0000256" key="2">
    <source>
        <dbReference type="ARBA" id="ARBA00022723"/>
    </source>
</evidence>
<feature type="non-terminal residue" evidence="9">
    <location>
        <position position="1"/>
    </location>
</feature>
<dbReference type="Gene3D" id="2.60.120.260">
    <property type="entry name" value="Galactose-binding domain-like"/>
    <property type="match status" value="1"/>
</dbReference>
<evidence type="ECO:0000256" key="4">
    <source>
        <dbReference type="ARBA" id="ARBA00023157"/>
    </source>
</evidence>
<evidence type="ECO:0000313" key="9">
    <source>
        <dbReference type="EMBL" id="GFO27355.1"/>
    </source>
</evidence>
<keyword evidence="6" id="KW-1133">Transmembrane helix</keyword>
<evidence type="ECO:0000256" key="5">
    <source>
        <dbReference type="SAM" id="MobiDB-lite"/>
    </source>
</evidence>
<feature type="region of interest" description="Disordered" evidence="5">
    <location>
        <begin position="409"/>
        <end position="449"/>
    </location>
</feature>
<dbReference type="SMART" id="SM00181">
    <property type="entry name" value="EGF"/>
    <property type="match status" value="3"/>
</dbReference>
<dbReference type="Pfam" id="PF22633">
    <property type="entry name" value="F5_F8_type_C_2"/>
    <property type="match status" value="1"/>
</dbReference>
<dbReference type="InterPro" id="IPR008979">
    <property type="entry name" value="Galactose-bd-like_sf"/>
</dbReference>
<feature type="region of interest" description="Disordered" evidence="5">
    <location>
        <begin position="479"/>
        <end position="520"/>
    </location>
</feature>
<dbReference type="SMART" id="SM00607">
    <property type="entry name" value="FTP"/>
    <property type="match status" value="1"/>
</dbReference>
<dbReference type="AlphaFoldDB" id="A0AAV4C3V8"/>
<protein>
    <submittedName>
        <fullName evidence="9">Multiple epidermal growth factor-like domains 10</fullName>
    </submittedName>
</protein>
<evidence type="ECO:0000259" key="8">
    <source>
        <dbReference type="SMART" id="SM00607"/>
    </source>
</evidence>
<keyword evidence="6" id="KW-0472">Membrane</keyword>
<name>A0AAV4C3V8_9GAST</name>
<keyword evidence="4" id="KW-1015">Disulfide bond</keyword>
<evidence type="ECO:0000259" key="7">
    <source>
        <dbReference type="SMART" id="SM00181"/>
    </source>
</evidence>
<gene>
    <name evidence="9" type="ORF">PoB_005386000</name>
</gene>
<dbReference type="InterPro" id="IPR000742">
    <property type="entry name" value="EGF"/>
</dbReference>
<feature type="domain" description="EGF-like" evidence="7">
    <location>
        <begin position="254"/>
        <end position="288"/>
    </location>
</feature>
<feature type="compositionally biased region" description="Polar residues" evidence="5">
    <location>
        <begin position="427"/>
        <end position="444"/>
    </location>
</feature>
<keyword evidence="6" id="KW-0812">Transmembrane</keyword>
<reference evidence="9 10" key="1">
    <citation type="journal article" date="2021" name="Elife">
        <title>Chloroplast acquisition without the gene transfer in kleptoplastic sea slugs, Plakobranchus ocellatus.</title>
        <authorList>
            <person name="Maeda T."/>
            <person name="Takahashi S."/>
            <person name="Yoshida T."/>
            <person name="Shimamura S."/>
            <person name="Takaki Y."/>
            <person name="Nagai Y."/>
            <person name="Toyoda A."/>
            <person name="Suzuki Y."/>
            <person name="Arimoto A."/>
            <person name="Ishii H."/>
            <person name="Satoh N."/>
            <person name="Nishiyama T."/>
            <person name="Hasebe M."/>
            <person name="Maruyama T."/>
            <person name="Minagawa J."/>
            <person name="Obokata J."/>
            <person name="Shigenobu S."/>
        </authorList>
    </citation>
    <scope>NUCLEOTIDE SEQUENCE [LARGE SCALE GENOMIC DNA]</scope>
</reference>
<dbReference type="EMBL" id="BLXT01005909">
    <property type="protein sequence ID" value="GFO27355.1"/>
    <property type="molecule type" value="Genomic_DNA"/>
</dbReference>
<dbReference type="InterPro" id="IPR006585">
    <property type="entry name" value="FTP1"/>
</dbReference>
<evidence type="ECO:0000256" key="1">
    <source>
        <dbReference type="ARBA" id="ARBA00022536"/>
    </source>
</evidence>
<evidence type="ECO:0000256" key="3">
    <source>
        <dbReference type="ARBA" id="ARBA00022837"/>
    </source>
</evidence>
<dbReference type="PANTHER" id="PTHR24043">
    <property type="entry name" value="SCAVENGER RECEPTOR CLASS F"/>
    <property type="match status" value="1"/>
</dbReference>